<evidence type="ECO:0000256" key="12">
    <source>
        <dbReference type="ARBA" id="ARBA00060830"/>
    </source>
</evidence>
<dbReference type="Gene3D" id="3.40.50.620">
    <property type="entry name" value="HUPs"/>
    <property type="match status" value="3"/>
</dbReference>
<feature type="domain" description="Valyl-tRNA synthetase tRNA-binding arm" evidence="17">
    <location>
        <begin position="1050"/>
        <end position="1114"/>
    </location>
</feature>
<evidence type="ECO:0000313" key="20">
    <source>
        <dbReference type="Proteomes" id="UP000249354"/>
    </source>
</evidence>
<feature type="binding site" evidence="13">
    <location>
        <position position="546"/>
    </location>
    <ligand>
        <name>ATP</name>
        <dbReference type="ChEBI" id="CHEBI:30616"/>
    </ligand>
</feature>
<dbReference type="GO" id="GO:0016020">
    <property type="term" value="C:membrane"/>
    <property type="evidence" value="ECO:0007669"/>
    <property type="project" value="UniProtKB-SubCell"/>
</dbReference>
<feature type="short sequence motif" description="'KMSKS' region" evidence="13">
    <location>
        <begin position="543"/>
        <end position="547"/>
    </location>
</feature>
<evidence type="ECO:0000256" key="5">
    <source>
        <dbReference type="ARBA" id="ARBA00022598"/>
    </source>
</evidence>
<dbReference type="SUPFAM" id="SSF47323">
    <property type="entry name" value="Anticodon-binding domain of a subclass of class I aminoacyl-tRNA synthetases"/>
    <property type="match status" value="1"/>
</dbReference>
<gene>
    <name evidence="13" type="primary">valS</name>
    <name evidence="19" type="ORF">DCF25_04585</name>
</gene>
<dbReference type="InterPro" id="IPR014729">
    <property type="entry name" value="Rossmann-like_a/b/a_fold"/>
</dbReference>
<evidence type="ECO:0000256" key="2">
    <source>
        <dbReference type="ARBA" id="ARBA00004496"/>
    </source>
</evidence>
<dbReference type="Pfam" id="PF08264">
    <property type="entry name" value="Anticodon_1"/>
    <property type="match status" value="1"/>
</dbReference>
<sequence length="1114" mass="124946">MTATTPTLASQYDPTVTETKWQQYWERHEVFKADPSKGGEPFCVMIPPPNVTGSLHMGHAFEETLIDTVVRYQRMKGKNTLWLPGTDHASIAVQTILEGQFAAEGKTREEIGREKFLARAWEWKAESGGTIVNQLRKLGVSVDWSRERFTMDAGLSNAVLTAFNRLHDEGLIYRGSYMVNWCPASQSAVSDLEVENKEVDGKLWHLLYPLTSGEGTMEVATTRPETMLGDTAVAVNPNDDRYKHLIGQTLNLPLVGREIPIIGDEFVDMEFGTGCVKVTPAHDPNDFEMGKRHDLPVINILNKDGTLNENAGEEFDGIDRFQARDWVIEKMRSQGWLGEIEDYKHSVPYSDRGKVPIEPLISTQWFVKIRPMADKALAALDAQDPQFVPERWTKVYRDWLVNLKDWCISRQLWWGHQIPAWYVVSETEGTITDNTPFIVAHDKEEAIYKANNKFGYDVDLRQDPDVLDTWFSSGLWPMSTLGWPDTTAADYQFYYPTQTLVTGFDIIFFWVARMTLMAGHFTGHMPFDTVYIHGLVRDENNQKMSKSKGNGIDPLILIAKYGTDALRYTLVREVAGAGQDIRLDYDRDKDESLAVEASRNFTNKLWNASRFVMMNLGGQTPDDLGEPGAGGATLELADRWILSRYHQTIQRVREQLDGYGMGEAAKELYEFTRGDFCDWYIELVKPRLYGDGATKRTAQQTLAYVLEGVLKLLHPFMPHITEELWHTLTGKGEDHCLALQRYPESNSDQIDAELEQQFELLIDLIRTIRNLRVEAGIKPSAKIEAILKTDSDSERVTLEATQQYIKDLARVETLNLLHTDFSPAHVETAETLSIAEAAKMVEEVEVVNSTIAPVETTTISAQANPSSSRFRAAGEGDLWRQISATILTFLENPWRYFDGFFANYKKPVTTLAVLLGAAMTLKVLGSILDTFNDIPGLQGLLQLIGLYYSVRFVINKGVKAETRSRVAQQLQGTWSDIVGDTEQTKPASSTATTSKTSQPTAAMDLSDGITPSELIKAAQPVYDPNQDQRKMFAGVTGTVQILIPLTGVVDVDALRAKLEKDLAKSEGEVRSFTGRLSNKGFTDKAPADVVQGARDALAEAEKQVKLIQERLAML</sequence>
<comment type="similarity">
    <text evidence="12 13">Belongs to the class-I aminoacyl-tRNA synthetase family. ValS type 1 subfamily.</text>
</comment>
<proteinExistence type="inferred from homology"/>
<dbReference type="GO" id="GO:0005829">
    <property type="term" value="C:cytosol"/>
    <property type="evidence" value="ECO:0007669"/>
    <property type="project" value="TreeGrafter"/>
</dbReference>
<keyword evidence="9 13" id="KW-0175">Coiled coil</keyword>
<dbReference type="Proteomes" id="UP000249354">
    <property type="component" value="Unassembled WGS sequence"/>
</dbReference>
<comment type="catalytic activity">
    <reaction evidence="11 13">
        <text>tRNA(Val) + L-valine + ATP = L-valyl-tRNA(Val) + AMP + diphosphate</text>
        <dbReference type="Rhea" id="RHEA:10704"/>
        <dbReference type="Rhea" id="RHEA-COMP:9672"/>
        <dbReference type="Rhea" id="RHEA-COMP:9708"/>
        <dbReference type="ChEBI" id="CHEBI:30616"/>
        <dbReference type="ChEBI" id="CHEBI:33019"/>
        <dbReference type="ChEBI" id="CHEBI:57762"/>
        <dbReference type="ChEBI" id="CHEBI:78442"/>
        <dbReference type="ChEBI" id="CHEBI:78537"/>
        <dbReference type="ChEBI" id="CHEBI:456215"/>
        <dbReference type="EC" id="6.1.1.9"/>
    </reaction>
</comment>
<keyword evidence="6 13" id="KW-0547">Nucleotide-binding</keyword>
<dbReference type="FunFam" id="3.90.740.10:FF:000005">
    <property type="entry name" value="Valine--tRNA ligase, mitochondrial"/>
    <property type="match status" value="1"/>
</dbReference>
<evidence type="ECO:0000256" key="13">
    <source>
        <dbReference type="HAMAP-Rule" id="MF_02004"/>
    </source>
</evidence>
<evidence type="ECO:0000256" key="7">
    <source>
        <dbReference type="ARBA" id="ARBA00022840"/>
    </source>
</evidence>
<comment type="function">
    <text evidence="13">Catalyzes the attachment of valine to tRNA(Val). As ValRS can inadvertently accommodate and process structurally similar amino acids such as threonine, to avoid such errors, it has a 'posttransfer' editing activity that hydrolyzes mischarged Thr-tRNA(Val) in a tRNA-dependent manner.</text>
</comment>
<dbReference type="FunFam" id="1.10.730.10:FF:000014">
    <property type="entry name" value="Valine--tRNA ligase"/>
    <property type="match status" value="1"/>
</dbReference>
<feature type="domain" description="Cyanobacterial aminoacyl-tRNA synthetase CAAD" evidence="18">
    <location>
        <begin position="897"/>
        <end position="979"/>
    </location>
</feature>
<dbReference type="PANTHER" id="PTHR11946">
    <property type="entry name" value="VALYL-TRNA SYNTHETASES"/>
    <property type="match status" value="1"/>
</dbReference>
<evidence type="ECO:0000256" key="4">
    <source>
        <dbReference type="ARBA" id="ARBA00022490"/>
    </source>
</evidence>
<dbReference type="InterPro" id="IPR010978">
    <property type="entry name" value="tRNA-bd_arm"/>
</dbReference>
<reference evidence="20" key="1">
    <citation type="submission" date="2018-04" db="EMBL/GenBank/DDBJ databases">
        <authorList>
            <person name="Cornet L."/>
        </authorList>
    </citation>
    <scope>NUCLEOTIDE SEQUENCE [LARGE SCALE GENOMIC DNA]</scope>
</reference>
<dbReference type="InterPro" id="IPR002300">
    <property type="entry name" value="aa-tRNA-synth_Ia"/>
</dbReference>
<dbReference type="InterPro" id="IPR009080">
    <property type="entry name" value="tRNAsynth_Ia_anticodon-bd"/>
</dbReference>
<feature type="short sequence motif" description="'HIGH' region" evidence="13">
    <location>
        <begin position="49"/>
        <end position="59"/>
    </location>
</feature>
<dbReference type="SUPFAM" id="SSF52374">
    <property type="entry name" value="Nucleotidylyl transferase"/>
    <property type="match status" value="1"/>
</dbReference>
<dbReference type="EC" id="6.1.1.9" evidence="13"/>
<accession>A0A2W4WHA6</accession>
<dbReference type="SUPFAM" id="SSF50677">
    <property type="entry name" value="ValRS/IleRS/LeuRS editing domain"/>
    <property type="match status" value="1"/>
</dbReference>
<feature type="compositionally biased region" description="Low complexity" evidence="14">
    <location>
        <begin position="984"/>
        <end position="1002"/>
    </location>
</feature>
<evidence type="ECO:0000256" key="3">
    <source>
        <dbReference type="ARBA" id="ARBA00011245"/>
    </source>
</evidence>
<dbReference type="FunFam" id="1.10.287.380:FF:000001">
    <property type="entry name" value="Valine--tRNA ligase"/>
    <property type="match status" value="1"/>
</dbReference>
<dbReference type="GO" id="GO:0002161">
    <property type="term" value="F:aminoacyl-tRNA deacylase activity"/>
    <property type="evidence" value="ECO:0007669"/>
    <property type="project" value="InterPro"/>
</dbReference>
<dbReference type="InterPro" id="IPR001412">
    <property type="entry name" value="aa-tRNA-synth_I_CS"/>
</dbReference>
<dbReference type="InterPro" id="IPR009008">
    <property type="entry name" value="Val/Leu/Ile-tRNA-synth_edit"/>
</dbReference>
<evidence type="ECO:0000256" key="9">
    <source>
        <dbReference type="ARBA" id="ARBA00023054"/>
    </source>
</evidence>
<dbReference type="Pfam" id="PF14159">
    <property type="entry name" value="CAAD"/>
    <property type="match status" value="1"/>
</dbReference>
<dbReference type="PRINTS" id="PR00986">
    <property type="entry name" value="TRNASYNTHVAL"/>
</dbReference>
<feature type="domain" description="Aminoacyl-tRNA synthetase class Ia" evidence="15">
    <location>
        <begin position="20"/>
        <end position="583"/>
    </location>
</feature>
<keyword evidence="10 13" id="KW-0030">Aminoacyl-tRNA synthetase</keyword>
<comment type="domain">
    <text evidence="13">The C-terminal coiled-coil domain is crucial for aminoacylation activity.</text>
</comment>
<keyword evidence="5 13" id="KW-0436">Ligase</keyword>
<organism evidence="19 20">
    <name type="scientific">Leptolyngbya foveolarum</name>
    <dbReference type="NCBI Taxonomy" id="47253"/>
    <lineage>
        <taxon>Bacteria</taxon>
        <taxon>Bacillati</taxon>
        <taxon>Cyanobacteriota</taxon>
        <taxon>Cyanophyceae</taxon>
        <taxon>Leptolyngbyales</taxon>
        <taxon>Leptolyngbyaceae</taxon>
        <taxon>Leptolyngbya group</taxon>
        <taxon>Leptolyngbya</taxon>
    </lineage>
</organism>
<evidence type="ECO:0000256" key="8">
    <source>
        <dbReference type="ARBA" id="ARBA00022917"/>
    </source>
</evidence>
<dbReference type="PANTHER" id="PTHR11946:SF93">
    <property type="entry name" value="VALINE--TRNA LIGASE, CHLOROPLASTIC_MITOCHONDRIAL 2"/>
    <property type="match status" value="1"/>
</dbReference>
<dbReference type="GO" id="GO:0006438">
    <property type="term" value="P:valyl-tRNA aminoacylation"/>
    <property type="evidence" value="ECO:0007669"/>
    <property type="project" value="UniProtKB-UniRule"/>
</dbReference>
<dbReference type="AlphaFoldDB" id="A0A2W4WHA6"/>
<keyword evidence="7 13" id="KW-0067">ATP-binding</keyword>
<dbReference type="HAMAP" id="MF_02004">
    <property type="entry name" value="Val_tRNA_synth_type1"/>
    <property type="match status" value="1"/>
</dbReference>
<comment type="caution">
    <text evidence="19">The sequence shown here is derived from an EMBL/GenBank/DDBJ whole genome shotgun (WGS) entry which is preliminary data.</text>
</comment>
<dbReference type="InterPro" id="IPR013155">
    <property type="entry name" value="M/V/L/I-tRNA-synth_anticd-bd"/>
</dbReference>
<dbReference type="Pfam" id="PF00133">
    <property type="entry name" value="tRNA-synt_1"/>
    <property type="match status" value="1"/>
</dbReference>
<evidence type="ECO:0000256" key="1">
    <source>
        <dbReference type="ARBA" id="ARBA00004141"/>
    </source>
</evidence>
<keyword evidence="4 13" id="KW-0963">Cytoplasm</keyword>
<dbReference type="InterPro" id="IPR002303">
    <property type="entry name" value="Valyl-tRNA_ligase"/>
</dbReference>
<protein>
    <recommendedName>
        <fullName evidence="13">Valine--tRNA ligase</fullName>
        <ecNumber evidence="13">6.1.1.9</ecNumber>
    </recommendedName>
    <alternativeName>
        <fullName evidence="13">Valyl-tRNA synthetase</fullName>
        <shortName evidence="13">ValRS</shortName>
    </alternativeName>
</protein>
<dbReference type="NCBIfam" id="NF004349">
    <property type="entry name" value="PRK05729.1"/>
    <property type="match status" value="1"/>
</dbReference>
<dbReference type="GO" id="GO:0005524">
    <property type="term" value="F:ATP binding"/>
    <property type="evidence" value="ECO:0007669"/>
    <property type="project" value="UniProtKB-UniRule"/>
</dbReference>
<dbReference type="SUPFAM" id="SSF46589">
    <property type="entry name" value="tRNA-binding arm"/>
    <property type="match status" value="1"/>
</dbReference>
<evidence type="ECO:0000259" key="15">
    <source>
        <dbReference type="Pfam" id="PF00133"/>
    </source>
</evidence>
<dbReference type="CDD" id="cd00817">
    <property type="entry name" value="ValRS_core"/>
    <property type="match status" value="1"/>
</dbReference>
<evidence type="ECO:0000313" key="19">
    <source>
        <dbReference type="EMBL" id="PZO21725.1"/>
    </source>
</evidence>
<comment type="domain">
    <text evidence="13">ValRS has two distinct active sites: one for aminoacylation and one for editing. The misactivated threonine is translocated from the active site to the editing site.</text>
</comment>
<dbReference type="EMBL" id="QBMC01000018">
    <property type="protein sequence ID" value="PZO21725.1"/>
    <property type="molecule type" value="Genomic_DNA"/>
</dbReference>
<evidence type="ECO:0000259" key="18">
    <source>
        <dbReference type="Pfam" id="PF14159"/>
    </source>
</evidence>
<evidence type="ECO:0000256" key="6">
    <source>
        <dbReference type="ARBA" id="ARBA00022741"/>
    </source>
</evidence>
<evidence type="ECO:0000256" key="14">
    <source>
        <dbReference type="SAM" id="MobiDB-lite"/>
    </source>
</evidence>
<comment type="subcellular location">
    <subcellularLocation>
        <location evidence="2 13">Cytoplasm</location>
    </subcellularLocation>
    <subcellularLocation>
        <location evidence="1">Membrane</location>
        <topology evidence="1">Multi-pass membrane protein</topology>
    </subcellularLocation>
</comment>
<comment type="subunit">
    <text evidence="3 13">Monomer.</text>
</comment>
<dbReference type="FunFam" id="3.40.50.620:FF:000032">
    <property type="entry name" value="Valine--tRNA ligase"/>
    <property type="match status" value="1"/>
</dbReference>
<dbReference type="Pfam" id="PF10458">
    <property type="entry name" value="Val_tRNA-synt_C"/>
    <property type="match status" value="1"/>
</dbReference>
<evidence type="ECO:0000256" key="11">
    <source>
        <dbReference type="ARBA" id="ARBA00047552"/>
    </source>
</evidence>
<reference evidence="19 20" key="2">
    <citation type="submission" date="2018-06" db="EMBL/GenBank/DDBJ databases">
        <title>Metagenomic assembly of (sub)arctic Cyanobacteria and their associated microbiome from non-axenic cultures.</title>
        <authorList>
            <person name="Baurain D."/>
        </authorList>
    </citation>
    <scope>NUCLEOTIDE SEQUENCE [LARGE SCALE GENOMIC DNA]</scope>
    <source>
        <strain evidence="19">ULC129bin1</strain>
    </source>
</reference>
<feature type="region of interest" description="Disordered" evidence="14">
    <location>
        <begin position="978"/>
        <end position="1003"/>
    </location>
</feature>
<dbReference type="Gene3D" id="3.90.740.10">
    <property type="entry name" value="Valyl/Leucyl/Isoleucyl-tRNA synthetase, editing domain"/>
    <property type="match status" value="1"/>
</dbReference>
<dbReference type="PROSITE" id="PS00178">
    <property type="entry name" value="AA_TRNA_LIGASE_I"/>
    <property type="match status" value="1"/>
</dbReference>
<dbReference type="CDD" id="cd07962">
    <property type="entry name" value="Anticodon_Ia_Val"/>
    <property type="match status" value="1"/>
</dbReference>
<evidence type="ECO:0000256" key="10">
    <source>
        <dbReference type="ARBA" id="ARBA00023146"/>
    </source>
</evidence>
<keyword evidence="8 13" id="KW-0648">Protein biosynthesis</keyword>
<dbReference type="Gene3D" id="1.10.287.380">
    <property type="entry name" value="Valyl-tRNA synthetase, C-terminal domain"/>
    <property type="match status" value="1"/>
</dbReference>
<dbReference type="InterPro" id="IPR037118">
    <property type="entry name" value="Val-tRNA_synth_C_sf"/>
</dbReference>
<dbReference type="InterPro" id="IPR033705">
    <property type="entry name" value="Anticodon_Ia_Val"/>
</dbReference>
<dbReference type="InterPro" id="IPR019499">
    <property type="entry name" value="Val-tRNA_synth_tRNA-bd"/>
</dbReference>
<feature type="domain" description="Methionyl/Valyl/Leucyl/Isoleucyl-tRNA synthetase anticodon-binding" evidence="16">
    <location>
        <begin position="638"/>
        <end position="786"/>
    </location>
</feature>
<evidence type="ECO:0000259" key="17">
    <source>
        <dbReference type="Pfam" id="PF10458"/>
    </source>
</evidence>
<evidence type="ECO:0000259" key="16">
    <source>
        <dbReference type="Pfam" id="PF08264"/>
    </source>
</evidence>
<dbReference type="GO" id="GO:0004832">
    <property type="term" value="F:valine-tRNA ligase activity"/>
    <property type="evidence" value="ECO:0007669"/>
    <property type="project" value="UniProtKB-UniRule"/>
</dbReference>
<name>A0A2W4WHA6_9CYAN</name>
<dbReference type="InterPro" id="IPR025564">
    <property type="entry name" value="CAAD_dom"/>
</dbReference>
<dbReference type="Gene3D" id="1.10.730.10">
    <property type="entry name" value="Isoleucyl-tRNA Synthetase, Domain 1"/>
    <property type="match status" value="1"/>
</dbReference>
<dbReference type="NCBIfam" id="TIGR00422">
    <property type="entry name" value="valS"/>
    <property type="match status" value="1"/>
</dbReference>